<organism evidence="1 2">
    <name type="scientific">Pontibacter indicus</name>
    <dbReference type="NCBI Taxonomy" id="1317125"/>
    <lineage>
        <taxon>Bacteria</taxon>
        <taxon>Pseudomonadati</taxon>
        <taxon>Bacteroidota</taxon>
        <taxon>Cytophagia</taxon>
        <taxon>Cytophagales</taxon>
        <taxon>Hymenobacteraceae</taxon>
        <taxon>Pontibacter</taxon>
    </lineage>
</organism>
<name>A0A1R3WY57_9BACT</name>
<accession>A0A1R3WY57</accession>
<dbReference type="Proteomes" id="UP000187181">
    <property type="component" value="Unassembled WGS sequence"/>
</dbReference>
<dbReference type="OrthoDB" id="9862848at2"/>
<reference evidence="2" key="1">
    <citation type="submission" date="2017-01" db="EMBL/GenBank/DDBJ databases">
        <authorList>
            <person name="Varghese N."/>
            <person name="Submissions S."/>
        </authorList>
    </citation>
    <scope>NUCLEOTIDE SEQUENCE [LARGE SCALE GENOMIC DNA]</scope>
    <source>
        <strain evidence="2">LP100</strain>
    </source>
</reference>
<keyword evidence="2" id="KW-1185">Reference proteome</keyword>
<proteinExistence type="predicted"/>
<dbReference type="EMBL" id="FTPP01000001">
    <property type="protein sequence ID" value="SIT83403.1"/>
    <property type="molecule type" value="Genomic_DNA"/>
</dbReference>
<protein>
    <submittedName>
        <fullName evidence="1">Uncharacterized protein</fullName>
    </submittedName>
</protein>
<evidence type="ECO:0000313" key="1">
    <source>
        <dbReference type="EMBL" id="SIT83403.1"/>
    </source>
</evidence>
<dbReference type="AlphaFoldDB" id="A0A1R3WY57"/>
<dbReference type="RefSeq" id="WP_139337768.1">
    <property type="nucleotide sequence ID" value="NZ_FTPP01000001.1"/>
</dbReference>
<gene>
    <name evidence="1" type="ORF">SAMN05444128_1259</name>
</gene>
<evidence type="ECO:0000313" key="2">
    <source>
        <dbReference type="Proteomes" id="UP000187181"/>
    </source>
</evidence>
<sequence length="128" mass="14502">MLLAMSLVHPENNLKMTHIRLLLLKELQELAIGLQKGNKLLMRQKGGILMCQFVMGGLVRHLAEVRSELLIEALLQKGMGGIVEGKHYHAFLHGFKAMTLHVKSQWLLHELELEQHEASGDYLRAFVA</sequence>